<evidence type="ECO:0000313" key="3">
    <source>
        <dbReference type="Proteomes" id="UP000612055"/>
    </source>
</evidence>
<proteinExistence type="predicted"/>
<keyword evidence="3" id="KW-1185">Reference proteome</keyword>
<gene>
    <name evidence="2" type="ORF">HYH03_011307</name>
</gene>
<dbReference type="Proteomes" id="UP000612055">
    <property type="component" value="Unassembled WGS sequence"/>
</dbReference>
<dbReference type="OrthoDB" id="1693536at2759"/>
<protein>
    <submittedName>
        <fullName evidence="2">Uncharacterized protein</fullName>
    </submittedName>
</protein>
<accession>A0A835XW69</accession>
<dbReference type="AlphaFoldDB" id="A0A835XW69"/>
<name>A0A835XW69_9CHLO</name>
<sequence length="117" mass="13300">MAAKRRVEWQQSREERAEKERAAEAARERVEQISHEAVEDWKGLCESLSKTKIRALVLKPDPDDPCRVLLSTKALEPTPGDMLRDPQLVYDRAEEMAAAWRAKRWAAQAVGTQQDGS</sequence>
<dbReference type="EMBL" id="JAEHOE010000064">
    <property type="protein sequence ID" value="KAG2490178.1"/>
    <property type="molecule type" value="Genomic_DNA"/>
</dbReference>
<reference evidence="2" key="1">
    <citation type="journal article" date="2020" name="bioRxiv">
        <title>Comparative genomics of Chlamydomonas.</title>
        <authorList>
            <person name="Craig R.J."/>
            <person name="Hasan A.R."/>
            <person name="Ness R.W."/>
            <person name="Keightley P.D."/>
        </authorList>
    </citation>
    <scope>NUCLEOTIDE SEQUENCE</scope>
    <source>
        <strain evidence="2">CCAP 11/70</strain>
    </source>
</reference>
<comment type="caution">
    <text evidence="2">The sequence shown here is derived from an EMBL/GenBank/DDBJ whole genome shotgun (WGS) entry which is preliminary data.</text>
</comment>
<evidence type="ECO:0000256" key="1">
    <source>
        <dbReference type="SAM" id="MobiDB-lite"/>
    </source>
</evidence>
<organism evidence="2 3">
    <name type="scientific">Edaphochlamys debaryana</name>
    <dbReference type="NCBI Taxonomy" id="47281"/>
    <lineage>
        <taxon>Eukaryota</taxon>
        <taxon>Viridiplantae</taxon>
        <taxon>Chlorophyta</taxon>
        <taxon>core chlorophytes</taxon>
        <taxon>Chlorophyceae</taxon>
        <taxon>CS clade</taxon>
        <taxon>Chlamydomonadales</taxon>
        <taxon>Chlamydomonadales incertae sedis</taxon>
        <taxon>Edaphochlamys</taxon>
    </lineage>
</organism>
<feature type="region of interest" description="Disordered" evidence="1">
    <location>
        <begin position="1"/>
        <end position="23"/>
    </location>
</feature>
<evidence type="ECO:0000313" key="2">
    <source>
        <dbReference type="EMBL" id="KAG2490178.1"/>
    </source>
</evidence>